<organism evidence="12 13">
    <name type="scientific">Chironomus riparius</name>
    <dbReference type="NCBI Taxonomy" id="315576"/>
    <lineage>
        <taxon>Eukaryota</taxon>
        <taxon>Metazoa</taxon>
        <taxon>Ecdysozoa</taxon>
        <taxon>Arthropoda</taxon>
        <taxon>Hexapoda</taxon>
        <taxon>Insecta</taxon>
        <taxon>Pterygota</taxon>
        <taxon>Neoptera</taxon>
        <taxon>Endopterygota</taxon>
        <taxon>Diptera</taxon>
        <taxon>Nematocera</taxon>
        <taxon>Chironomoidea</taxon>
        <taxon>Chironomidae</taxon>
        <taxon>Chironominae</taxon>
        <taxon>Chironomus</taxon>
    </lineage>
</organism>
<dbReference type="EC" id="4.2.1.22" evidence="4"/>
<evidence type="ECO:0000256" key="6">
    <source>
        <dbReference type="ARBA" id="ARBA00023122"/>
    </source>
</evidence>
<dbReference type="InterPro" id="IPR001926">
    <property type="entry name" value="TrpB-like_PALP"/>
</dbReference>
<dbReference type="CDD" id="cd01561">
    <property type="entry name" value="CBS_like"/>
    <property type="match status" value="1"/>
</dbReference>
<dbReference type="InterPro" id="IPR050214">
    <property type="entry name" value="Cys_Synth/Cystath_Beta-Synth"/>
</dbReference>
<dbReference type="FunFam" id="3.40.50.1100:FF:000118">
    <property type="entry name" value="Related to CYS4-cystathionine beta-synthase"/>
    <property type="match status" value="1"/>
</dbReference>
<dbReference type="GO" id="GO:0030170">
    <property type="term" value="F:pyridoxal phosphate binding"/>
    <property type="evidence" value="ECO:0007669"/>
    <property type="project" value="UniProtKB-ARBA"/>
</dbReference>
<dbReference type="Gene3D" id="3.40.50.1100">
    <property type="match status" value="2"/>
</dbReference>
<comment type="pathway">
    <text evidence="2">Amino-acid biosynthesis; L-cysteine biosynthesis; L-cysteine from L-homocysteine and L-serine: step 1/2.</text>
</comment>
<dbReference type="FunFam" id="3.40.50.1100:FF:000003">
    <property type="entry name" value="Cystathionine beta-synthase"/>
    <property type="match status" value="1"/>
</dbReference>
<evidence type="ECO:0000256" key="8">
    <source>
        <dbReference type="ARBA" id="ARBA00023239"/>
    </source>
</evidence>
<dbReference type="GO" id="GO:0005737">
    <property type="term" value="C:cytoplasm"/>
    <property type="evidence" value="ECO:0007669"/>
    <property type="project" value="InterPro"/>
</dbReference>
<dbReference type="GO" id="GO:0019343">
    <property type="term" value="P:cysteine biosynthetic process via cystathionine"/>
    <property type="evidence" value="ECO:0007669"/>
    <property type="project" value="InterPro"/>
</dbReference>
<dbReference type="InterPro" id="IPR001216">
    <property type="entry name" value="P-phosphate_BS"/>
</dbReference>
<keyword evidence="7" id="KW-0198">Cysteine biosynthesis</keyword>
<dbReference type="Pfam" id="PF00291">
    <property type="entry name" value="PALP"/>
    <property type="match status" value="1"/>
</dbReference>
<evidence type="ECO:0000256" key="9">
    <source>
        <dbReference type="ARBA" id="ARBA00026192"/>
    </source>
</evidence>
<keyword evidence="8" id="KW-0456">Lyase</keyword>
<reference evidence="12" key="2">
    <citation type="submission" date="2022-10" db="EMBL/GenBank/DDBJ databases">
        <authorList>
            <consortium name="ENA_rothamsted_submissions"/>
            <consortium name="culmorum"/>
            <person name="King R."/>
        </authorList>
    </citation>
    <scope>NUCLEOTIDE SEQUENCE</scope>
</reference>
<evidence type="ECO:0000256" key="2">
    <source>
        <dbReference type="ARBA" id="ARBA00005003"/>
    </source>
</evidence>
<keyword evidence="5" id="KW-0663">Pyridoxal phosphate</keyword>
<evidence type="ECO:0000256" key="1">
    <source>
        <dbReference type="ARBA" id="ARBA00001933"/>
    </source>
</evidence>
<evidence type="ECO:0000256" key="4">
    <source>
        <dbReference type="ARBA" id="ARBA00012041"/>
    </source>
</evidence>
<gene>
    <name evidence="12" type="ORF">CHIRRI_LOCUS4882</name>
</gene>
<name>A0A9N9RT18_9DIPT</name>
<sequence length="543" mass="60487">MSESKESARNGNNFHCDTMIKYKALDMPETLQSDFVYPDTPSKCTWVQDKSSQPETPHSVRTFRERPKTIPHILDAIGMTPMVRLNHIPQSLGIKCKVYAKCEFLNPGGSVKDRIGYRMVLDAESKGTLKPYSTVIEPTSGNTGIGLAMACAVRGYRCIIVLPEKNSDEKVNVLKALGAEIIRTRTEARFDEADSLVAVAQRLQKEIPNSVILNQYTNSGNPLAHYDGTGSEMLYQLDNKIDMVILGVGTGGTLTGVARKIKEECPNCKIVAVDPEGSILAQPDSVNISDVVVYEVEGIGYDFVPTVLDRSVVDKWMKSNDKMAFPMAKRLIREEGLLCGGSSGAAMFAAMEAAKDLTEDQVCVVLCPDNIRNYMTKFLVDNWMEARDFKKSENLFCHDWWNSKISCLISNQSAITITETATCHEVIDKLKSMHLDQAAITDTHGNIQGMATVNNIMCKILDRSVELNDPISKALFKKFIKIEMDTTLGKLSRILEKEPYAVVVQKREIYHNRMTKNIESVITVLTQNDMLNYLANKKLSNGN</sequence>
<dbReference type="PROSITE" id="PS00901">
    <property type="entry name" value="CYS_SYNTHASE"/>
    <property type="match status" value="1"/>
</dbReference>
<dbReference type="InterPro" id="IPR036052">
    <property type="entry name" value="TrpB-like_PALP_sf"/>
</dbReference>
<feature type="domain" description="Tryptophan synthase beta chain-like PALP" evidence="11">
    <location>
        <begin position="73"/>
        <end position="367"/>
    </location>
</feature>
<keyword evidence="6" id="KW-0129">CBS domain</keyword>
<dbReference type="Proteomes" id="UP001153620">
    <property type="component" value="Chromosome 2"/>
</dbReference>
<keyword evidence="7" id="KW-0028">Amino-acid biosynthesis</keyword>
<dbReference type="InterPro" id="IPR046342">
    <property type="entry name" value="CBS_dom_sf"/>
</dbReference>
<comment type="cofactor">
    <cofactor evidence="1">
        <name>pyridoxal 5'-phosphate</name>
        <dbReference type="ChEBI" id="CHEBI:597326"/>
    </cofactor>
</comment>
<proteinExistence type="inferred from homology"/>
<dbReference type="PANTHER" id="PTHR10314">
    <property type="entry name" value="CYSTATHIONINE BETA-SYNTHASE"/>
    <property type="match status" value="1"/>
</dbReference>
<accession>A0A9N9RT18</accession>
<dbReference type="SUPFAM" id="SSF53686">
    <property type="entry name" value="Tryptophan synthase beta subunit-like PLP-dependent enzymes"/>
    <property type="match status" value="1"/>
</dbReference>
<evidence type="ECO:0000313" key="12">
    <source>
        <dbReference type="EMBL" id="CAG9801965.1"/>
    </source>
</evidence>
<dbReference type="InterPro" id="IPR005857">
    <property type="entry name" value="Cysta_beta_synth"/>
</dbReference>
<protein>
    <recommendedName>
        <fullName evidence="9">Cystathionine beta-synthase</fullName>
        <ecNumber evidence="4">4.2.1.22</ecNumber>
    </recommendedName>
</protein>
<evidence type="ECO:0000256" key="3">
    <source>
        <dbReference type="ARBA" id="ARBA00007103"/>
    </source>
</evidence>
<dbReference type="NCBIfam" id="TIGR01137">
    <property type="entry name" value="cysta_beta"/>
    <property type="match status" value="1"/>
</dbReference>
<evidence type="ECO:0000256" key="5">
    <source>
        <dbReference type="ARBA" id="ARBA00022898"/>
    </source>
</evidence>
<dbReference type="SUPFAM" id="SSF54631">
    <property type="entry name" value="CBS-domain pair"/>
    <property type="match status" value="1"/>
</dbReference>
<dbReference type="GO" id="GO:0004122">
    <property type="term" value="F:cystathionine beta-synthase activity"/>
    <property type="evidence" value="ECO:0007669"/>
    <property type="project" value="UniProtKB-EC"/>
</dbReference>
<keyword evidence="13" id="KW-1185">Reference proteome</keyword>
<comment type="catalytic activity">
    <reaction evidence="10">
        <text>L-homocysteine + L-serine = L,L-cystathionine + H2O</text>
        <dbReference type="Rhea" id="RHEA:10112"/>
        <dbReference type="ChEBI" id="CHEBI:15377"/>
        <dbReference type="ChEBI" id="CHEBI:33384"/>
        <dbReference type="ChEBI" id="CHEBI:58161"/>
        <dbReference type="ChEBI" id="CHEBI:58199"/>
        <dbReference type="EC" id="4.2.1.22"/>
    </reaction>
</comment>
<evidence type="ECO:0000259" key="11">
    <source>
        <dbReference type="Pfam" id="PF00291"/>
    </source>
</evidence>
<reference evidence="12" key="1">
    <citation type="submission" date="2022-01" db="EMBL/GenBank/DDBJ databases">
        <authorList>
            <person name="King R."/>
        </authorList>
    </citation>
    <scope>NUCLEOTIDE SEQUENCE</scope>
</reference>
<dbReference type="Gene3D" id="3.10.580.10">
    <property type="entry name" value="CBS-domain"/>
    <property type="match status" value="1"/>
</dbReference>
<dbReference type="GO" id="GO:0006535">
    <property type="term" value="P:cysteine biosynthetic process from serine"/>
    <property type="evidence" value="ECO:0007669"/>
    <property type="project" value="InterPro"/>
</dbReference>
<evidence type="ECO:0000256" key="7">
    <source>
        <dbReference type="ARBA" id="ARBA00023192"/>
    </source>
</evidence>
<comment type="similarity">
    <text evidence="3">Belongs to the cysteine synthase/cystathionine beta-synthase family.</text>
</comment>
<evidence type="ECO:0000313" key="13">
    <source>
        <dbReference type="Proteomes" id="UP001153620"/>
    </source>
</evidence>
<dbReference type="AlphaFoldDB" id="A0A9N9RT18"/>
<dbReference type="OrthoDB" id="728at2759"/>
<dbReference type="EMBL" id="OU895878">
    <property type="protein sequence ID" value="CAG9801965.1"/>
    <property type="molecule type" value="Genomic_DNA"/>
</dbReference>
<evidence type="ECO:0000256" key="10">
    <source>
        <dbReference type="ARBA" id="ARBA00047490"/>
    </source>
</evidence>